<dbReference type="WormBase" id="ZK287.4a">
    <property type="protein sequence ID" value="CE43070"/>
    <property type="gene ID" value="WBGene00013965"/>
</dbReference>
<dbReference type="SUPFAM" id="SSF57362">
    <property type="entry name" value="BPTI-like"/>
    <property type="match status" value="7"/>
</dbReference>
<dbReference type="Proteomes" id="UP000001940">
    <property type="component" value="Chromosome V"/>
</dbReference>
<dbReference type="Bgee" id="WBGene00013965">
    <property type="expression patterns" value="Expressed in pharyngeal muscle cell (C elegans) and 3 other cell types or tissues"/>
</dbReference>
<dbReference type="ExpressionAtlas" id="Q23456">
    <property type="expression patterns" value="baseline and differential"/>
</dbReference>
<gene>
    <name evidence="4" type="ORF">CELE_ZK287.4</name>
    <name evidence="4 6" type="ORF">ZK287.4</name>
</gene>
<dbReference type="RefSeq" id="NP_001256133.1">
    <property type="nucleotide sequence ID" value="NM_001269204.1"/>
</dbReference>
<feature type="domain" description="BPTI/Kunitz inhibitor" evidence="3">
    <location>
        <begin position="318"/>
        <end position="368"/>
    </location>
</feature>
<evidence type="ECO:0000256" key="1">
    <source>
        <dbReference type="SAM" id="MobiDB-lite"/>
    </source>
</evidence>
<feature type="domain" description="BPTI/Kunitz inhibitor" evidence="3">
    <location>
        <begin position="846"/>
        <end position="896"/>
    </location>
</feature>
<accession>Q23456</accession>
<dbReference type="EMBL" id="BX284605">
    <property type="protein sequence ID" value="CAA94800.3"/>
    <property type="molecule type" value="Genomic_DNA"/>
</dbReference>
<dbReference type="PANTHER" id="PTHR46339:SF9">
    <property type="entry name" value="BPTI_KUNITZ INHIBITOR DOMAIN-CONTAINING PROTEIN"/>
    <property type="match status" value="1"/>
</dbReference>
<dbReference type="CTD" id="191282"/>
<feature type="region of interest" description="Disordered" evidence="1">
    <location>
        <begin position="598"/>
        <end position="618"/>
    </location>
</feature>
<dbReference type="Pfam" id="PF14625">
    <property type="entry name" value="Lustrin_cystein"/>
    <property type="match status" value="3"/>
</dbReference>
<dbReference type="Pfam" id="PF00014">
    <property type="entry name" value="Kunitz_BPTI"/>
    <property type="match status" value="6"/>
</dbReference>
<dbReference type="InterPro" id="IPR028150">
    <property type="entry name" value="Lustrin_cystein"/>
</dbReference>
<organism evidence="4 5">
    <name type="scientific">Caenorhabditis elegans</name>
    <dbReference type="NCBI Taxonomy" id="6239"/>
    <lineage>
        <taxon>Eukaryota</taxon>
        <taxon>Metazoa</taxon>
        <taxon>Ecdysozoa</taxon>
        <taxon>Nematoda</taxon>
        <taxon>Chromadorea</taxon>
        <taxon>Rhabditida</taxon>
        <taxon>Rhabditina</taxon>
        <taxon>Rhabditomorpha</taxon>
        <taxon>Rhabditoidea</taxon>
        <taxon>Rhabditidae</taxon>
        <taxon>Peloderinae</taxon>
        <taxon>Caenorhabditis</taxon>
    </lineage>
</organism>
<sequence>MSILYLNCLKLLCVLQIVHLITADKIVKSPQTVRSVNYEDFSLLCADGIPLLMEDHKPRPCQPRPWLKEQKCPTGFWCHEGQSEHSFYCCPSSRKFANRCHLPPAVGYGKQRMRRFYFDWKTDACHELQYSGIGGNENIFMDYEQCERVCRGAGEPPILLPSNMKVLPKETTKDFKKMEKPEMEKKMVYPKEVAAPVSLQPPSLRTTKPADVHESFYTVSPQTSSVPHPTTLSTTHSKQKPTTTEAEIPEVFDPNPCSLSPDKGFPGSVTVNMWYYDPTSTTCSPFMYLGKGGNSNRFETSEECLETCGIGKPTRKSCELPPAIGNGPFNIPRYYFDRVTKKCERFFYSGRDGNDNRFYKKNKCERLCLRKKPKKKENIYEFTTTPSTPSVIYESTPLRIIQNLVPSETRISQSTSTFAPTADIRVHTDPYDYVTPTPTQSRITVEPWIERFTEKSSIYEYSTTPHPTLIYEPHGETLPTLNPPTTTTPSIVDHVFSSLMNTQQQKLVEFVHVPTDQKTTGETPRKFSSHETIPFGQVEQQPIPMNPFGSAKPTVNKFGMKVEPYQTTDYMLPPGYPSSSIYLPQPAYPEVKPNSSVILSSTQSQNNTSPQTIPASASVTNSATSTVVDTSSQFQIPYVSSPASATSNIFVGPIPPPSNSGSSSQAPDSSQSATNSSNSGSGESKIPNVGPIAPPSQLSQVGVFVTGSTSTSPVVSINFIKTENSVQQPTHYIVPSQSSPPPDPYVISNPIPTLSPTAGTPSFNIYPYPSLPPPTTTISPLPTLLPPNISYVTSPPDNNDSPCSRSIYGDATIMCENRQEICPMGTFCQIGQGQSICCPIMDEPPCEQAIEEGVGNVLLRRWYFDPATRLCQPFYYKGFKGNQNNFQSFDSCSRACGATNVCSGGSPQMSVHTHLLSCNFESDCPYSHDCIQSTPHNLCCPKTSHLVPESIPAPPFEPVQMPIPAPPAQVSQPQEQSSNMVIDFVPATHASNNLCGQPIDVGFGVLSEHRWAYSAGQCTSFLYSGHGGNMNNFLTRNDCMKTCQSPMPPPSSQCSQPAASGQGDQYLSRYFFSPEYRQCLHFIYSGEGGNQNNFDSLTDCLETCVANGIKFSSLANSPMSAVPPPPPTLMPSPPVTSSPFTFVPRNMCPQGDPLITVDGTPIQCDPSKAAKCPGDHVCTPRGNEAYCCPSPMNFCLQSRPPISVCSGPDFEPVREIRFTYDPLADRCVRFSFQNCRGAAFSPTGSLNNFVSNSQCNRLCCNQGYNLVYKRRLLMAMNDDPIVEDD</sequence>
<dbReference type="SMR" id="Q23456"/>
<dbReference type="PANTHER" id="PTHR46339">
    <property type="entry name" value="PROTEIN CBG15282-RELATED"/>
    <property type="match status" value="1"/>
</dbReference>
<name>Q23456_CAEEL</name>
<feature type="compositionally biased region" description="Low complexity" evidence="1">
    <location>
        <begin position="659"/>
        <end position="684"/>
    </location>
</feature>
<feature type="domain" description="BPTI/Kunitz inhibitor" evidence="3">
    <location>
        <begin position="995"/>
        <end position="1043"/>
    </location>
</feature>
<evidence type="ECO:0000256" key="2">
    <source>
        <dbReference type="SAM" id="SignalP"/>
    </source>
</evidence>
<dbReference type="InterPro" id="IPR036880">
    <property type="entry name" value="Kunitz_BPTI_sf"/>
</dbReference>
<evidence type="ECO:0000259" key="3">
    <source>
        <dbReference type="PROSITE" id="PS50279"/>
    </source>
</evidence>
<evidence type="ECO:0000313" key="5">
    <source>
        <dbReference type="Proteomes" id="UP000001940"/>
    </source>
</evidence>
<keyword evidence="5" id="KW-1185">Reference proteome</keyword>
<dbReference type="SMART" id="SM00289">
    <property type="entry name" value="WR1"/>
    <property type="match status" value="4"/>
</dbReference>
<feature type="chain" id="PRO_5004201551" evidence="2">
    <location>
        <begin position="24"/>
        <end position="1285"/>
    </location>
</feature>
<dbReference type="GO" id="GO:0004867">
    <property type="term" value="F:serine-type endopeptidase inhibitor activity"/>
    <property type="evidence" value="ECO:0007669"/>
    <property type="project" value="InterPro"/>
</dbReference>
<protein>
    <submittedName>
        <fullName evidence="4">BPTI/Kunitz inhibitor domain-containing protein</fullName>
    </submittedName>
</protein>
<dbReference type="InterPro" id="IPR002223">
    <property type="entry name" value="Kunitz_BPTI"/>
</dbReference>
<dbReference type="OrthoDB" id="4473401at2759"/>
<dbReference type="FunCoup" id="Q23456">
    <property type="interactions" value="783"/>
</dbReference>
<dbReference type="GeneID" id="191282"/>
<proteinExistence type="predicted"/>
<reference evidence="4 5" key="1">
    <citation type="journal article" date="1998" name="Science">
        <title>Genome sequence of the nematode C. elegans: a platform for investigating biology.</title>
        <authorList>
            <consortium name="The C. elegans sequencing consortium"/>
            <person name="Sulson J.E."/>
            <person name="Waterston R."/>
        </authorList>
    </citation>
    <scope>NUCLEOTIDE SEQUENCE [LARGE SCALE GENOMIC DNA]</scope>
    <source>
        <strain evidence="4 5">Bristol N2</strain>
    </source>
</reference>
<feature type="region of interest" description="Disordered" evidence="1">
    <location>
        <begin position="219"/>
        <end position="242"/>
    </location>
</feature>
<feature type="signal peptide" evidence="2">
    <location>
        <begin position="1"/>
        <end position="23"/>
    </location>
</feature>
<dbReference type="AlphaFoldDB" id="Q23456"/>
<feature type="region of interest" description="Disordered" evidence="1">
    <location>
        <begin position="649"/>
        <end position="693"/>
    </location>
</feature>
<feature type="domain" description="BPTI/Kunitz inhibitor" evidence="3">
    <location>
        <begin position="1195"/>
        <end position="1259"/>
    </location>
</feature>
<dbReference type="PROSITE" id="PS50279">
    <property type="entry name" value="BPTI_KUNITZ_2"/>
    <property type="match status" value="7"/>
</dbReference>
<dbReference type="InterPro" id="IPR053014">
    <property type="entry name" value="Cuticle_assoc_divergent"/>
</dbReference>
<dbReference type="AGR" id="WB:WBGene00013965"/>
<feature type="domain" description="BPTI/Kunitz inhibitor" evidence="3">
    <location>
        <begin position="100"/>
        <end position="150"/>
    </location>
</feature>
<keyword evidence="2" id="KW-0732">Signal</keyword>
<feature type="domain" description="BPTI/Kunitz inhibitor" evidence="3">
    <location>
        <begin position="1054"/>
        <end position="1104"/>
    </location>
</feature>
<dbReference type="InParanoid" id="Q23456"/>
<dbReference type="InterPro" id="IPR006150">
    <property type="entry name" value="Cys_repeat_1"/>
</dbReference>
<dbReference type="eggNOG" id="KOG4295">
    <property type="taxonomic scope" value="Eukaryota"/>
</dbReference>
<evidence type="ECO:0000313" key="4">
    <source>
        <dbReference type="EMBL" id="CAA94800.3"/>
    </source>
</evidence>
<feature type="compositionally biased region" description="Low complexity" evidence="1">
    <location>
        <begin position="600"/>
        <end position="618"/>
    </location>
</feature>
<evidence type="ECO:0000313" key="6">
    <source>
        <dbReference type="WormBase" id="ZK287.4a"/>
    </source>
</evidence>
<dbReference type="Gene3D" id="4.10.410.10">
    <property type="entry name" value="Pancreatic trypsin inhibitor Kunitz domain"/>
    <property type="match status" value="7"/>
</dbReference>
<dbReference type="UCSC" id="ZK287.4">
    <property type="organism name" value="c. elegans"/>
</dbReference>
<dbReference type="CDD" id="cd22593">
    <property type="entry name" value="Kunitz_conkunitzin"/>
    <property type="match status" value="6"/>
</dbReference>
<feature type="domain" description="BPTI/Kunitz inhibitor" evidence="3">
    <location>
        <begin position="257"/>
        <end position="308"/>
    </location>
</feature>
<dbReference type="OMA" id="WIERFTE"/>
<dbReference type="PaxDb" id="6239-ZK287.4a"/>
<dbReference type="SMART" id="SM00131">
    <property type="entry name" value="KU"/>
    <property type="match status" value="7"/>
</dbReference>